<dbReference type="InterPro" id="IPR003779">
    <property type="entry name" value="CMD-like"/>
</dbReference>
<dbReference type="Pfam" id="PF02627">
    <property type="entry name" value="CMD"/>
    <property type="match status" value="1"/>
</dbReference>
<accession>A0ABT9IZJ5</accession>
<keyword evidence="3" id="KW-1185">Reference proteome</keyword>
<feature type="domain" description="Carboxymuconolactone decarboxylase-like" evidence="1">
    <location>
        <begin position="11"/>
        <end position="90"/>
    </location>
</feature>
<dbReference type="NCBIfam" id="TIGR00778">
    <property type="entry name" value="ahpD_dom"/>
    <property type="match status" value="1"/>
</dbReference>
<evidence type="ECO:0000313" key="3">
    <source>
        <dbReference type="Proteomes" id="UP001231941"/>
    </source>
</evidence>
<dbReference type="PANTHER" id="PTHR34846:SF10">
    <property type="entry name" value="CYTOPLASMIC PROTEIN"/>
    <property type="match status" value="1"/>
</dbReference>
<gene>
    <name evidence="2" type="ORF">Q5Y73_11715</name>
</gene>
<reference evidence="2 3" key="1">
    <citation type="submission" date="2023-08" db="EMBL/GenBank/DDBJ databases">
        <authorList>
            <person name="Park J.-S."/>
        </authorList>
    </citation>
    <scope>NUCLEOTIDE SEQUENCE [LARGE SCALE GENOMIC DNA]</scope>
    <source>
        <strain evidence="2 3">2205SS18-9</strain>
    </source>
</reference>
<name>A0ABT9IZJ5_9BACL</name>
<dbReference type="PANTHER" id="PTHR34846">
    <property type="entry name" value="4-CARBOXYMUCONOLACTONE DECARBOXYLASE FAMILY PROTEIN (AFU_ORTHOLOGUE AFUA_6G11590)"/>
    <property type="match status" value="1"/>
</dbReference>
<dbReference type="InterPro" id="IPR004675">
    <property type="entry name" value="AhpD_core"/>
</dbReference>
<dbReference type="RefSeq" id="WP_305992082.1">
    <property type="nucleotide sequence ID" value="NZ_JAVAMP010000004.1"/>
</dbReference>
<comment type="caution">
    <text evidence="2">The sequence shown here is derived from an EMBL/GenBank/DDBJ whole genome shotgun (WGS) entry which is preliminary data.</text>
</comment>
<proteinExistence type="predicted"/>
<dbReference type="Gene3D" id="1.20.1290.10">
    <property type="entry name" value="AhpD-like"/>
    <property type="match status" value="1"/>
</dbReference>
<dbReference type="InterPro" id="IPR029032">
    <property type="entry name" value="AhpD-like"/>
</dbReference>
<evidence type="ECO:0000259" key="1">
    <source>
        <dbReference type="Pfam" id="PF02627"/>
    </source>
</evidence>
<dbReference type="EMBL" id="JAVAMP010000004">
    <property type="protein sequence ID" value="MDP5274778.1"/>
    <property type="molecule type" value="Genomic_DNA"/>
</dbReference>
<sequence length="145" mass="16288">MSQRLQIEQGLYKAMMGLEGYLSESTVSKSLIELIKMRSSQINGCAFCMDMHAKDALKGGESSQRLYVLSAWRETAFFTDEEKAVLALTEAATHMNDHEKLDKAFEEASLYFDSKQLNDILAAIVTINGWNRIAITAKMPIEKQS</sequence>
<organism evidence="2 3">
    <name type="scientific">Chengkuizengella axinellae</name>
    <dbReference type="NCBI Taxonomy" id="3064388"/>
    <lineage>
        <taxon>Bacteria</taxon>
        <taxon>Bacillati</taxon>
        <taxon>Bacillota</taxon>
        <taxon>Bacilli</taxon>
        <taxon>Bacillales</taxon>
        <taxon>Paenibacillaceae</taxon>
        <taxon>Chengkuizengella</taxon>
    </lineage>
</organism>
<protein>
    <submittedName>
        <fullName evidence="2">Carboxymuconolactone decarboxylase family protein</fullName>
    </submittedName>
</protein>
<evidence type="ECO:0000313" key="2">
    <source>
        <dbReference type="EMBL" id="MDP5274778.1"/>
    </source>
</evidence>
<dbReference type="SUPFAM" id="SSF69118">
    <property type="entry name" value="AhpD-like"/>
    <property type="match status" value="1"/>
</dbReference>
<dbReference type="Proteomes" id="UP001231941">
    <property type="component" value="Unassembled WGS sequence"/>
</dbReference>